<dbReference type="Proteomes" id="UP000658656">
    <property type="component" value="Unassembled WGS sequence"/>
</dbReference>
<dbReference type="PANTHER" id="PTHR42708:SF1">
    <property type="entry name" value="GLIDING MOTILITY PROTEIN MGLA"/>
    <property type="match status" value="1"/>
</dbReference>
<evidence type="ECO:0000256" key="1">
    <source>
        <dbReference type="ARBA" id="ARBA00005290"/>
    </source>
</evidence>
<reference evidence="5" key="1">
    <citation type="journal article" date="2014" name="Int. J. Syst. Evol. Microbiol.">
        <title>Complete genome sequence of Corynebacterium casei LMG S-19264T (=DSM 44701T), isolated from a smear-ripened cheese.</title>
        <authorList>
            <consortium name="US DOE Joint Genome Institute (JGI-PGF)"/>
            <person name="Walter F."/>
            <person name="Albersmeier A."/>
            <person name="Kalinowski J."/>
            <person name="Ruckert C."/>
        </authorList>
    </citation>
    <scope>NUCLEOTIDE SEQUENCE</scope>
    <source>
        <strain evidence="5">CGMCC 4.7679</strain>
    </source>
</reference>
<keyword evidence="6" id="KW-1185">Reference proteome</keyword>
<comment type="similarity">
    <text evidence="1">Belongs to the GPN-loop GTPase family.</text>
</comment>
<dbReference type="GO" id="GO:0005525">
    <property type="term" value="F:GTP binding"/>
    <property type="evidence" value="ECO:0007669"/>
    <property type="project" value="UniProtKB-KW"/>
</dbReference>
<evidence type="ECO:0000313" key="6">
    <source>
        <dbReference type="Proteomes" id="UP000658656"/>
    </source>
</evidence>
<dbReference type="EMBL" id="BNAV01000003">
    <property type="protein sequence ID" value="GHF51969.1"/>
    <property type="molecule type" value="Genomic_DNA"/>
</dbReference>
<evidence type="ECO:0000256" key="3">
    <source>
        <dbReference type="ARBA" id="ARBA00022801"/>
    </source>
</evidence>
<dbReference type="InterPro" id="IPR027417">
    <property type="entry name" value="P-loop_NTPase"/>
</dbReference>
<name>A0A8H9IX77_9PSEU</name>
<dbReference type="GO" id="GO:0005524">
    <property type="term" value="F:ATP binding"/>
    <property type="evidence" value="ECO:0007669"/>
    <property type="project" value="UniProtKB-KW"/>
</dbReference>
<dbReference type="InterPro" id="IPR052705">
    <property type="entry name" value="Gliding_Motility_GTPase"/>
</dbReference>
<keyword evidence="5" id="KW-0067">ATP-binding</keyword>
<dbReference type="AlphaFoldDB" id="A0A8H9IX77"/>
<dbReference type="InterPro" id="IPR004130">
    <property type="entry name" value="Gpn"/>
</dbReference>
<dbReference type="GO" id="GO:0016787">
    <property type="term" value="F:hydrolase activity"/>
    <property type="evidence" value="ECO:0007669"/>
    <property type="project" value="UniProtKB-KW"/>
</dbReference>
<protein>
    <submittedName>
        <fullName evidence="5">ATP-binding protein</fullName>
    </submittedName>
</protein>
<evidence type="ECO:0000256" key="2">
    <source>
        <dbReference type="ARBA" id="ARBA00022741"/>
    </source>
</evidence>
<accession>A0A8H9IX77</accession>
<dbReference type="PANTHER" id="PTHR42708">
    <property type="entry name" value="ATP/GTP-BINDING PROTEIN-RELATED"/>
    <property type="match status" value="1"/>
</dbReference>
<gene>
    <name evidence="5" type="ORF">GCM10017566_26550</name>
</gene>
<dbReference type="Gene3D" id="3.40.50.300">
    <property type="entry name" value="P-loop containing nucleotide triphosphate hydrolases"/>
    <property type="match status" value="1"/>
</dbReference>
<keyword evidence="2" id="KW-0547">Nucleotide-binding</keyword>
<dbReference type="CDD" id="cd00882">
    <property type="entry name" value="Ras_like_GTPase"/>
    <property type="match status" value="1"/>
</dbReference>
<organism evidence="5 6">
    <name type="scientific">Amycolatopsis bartoniae</name>
    <dbReference type="NCBI Taxonomy" id="941986"/>
    <lineage>
        <taxon>Bacteria</taxon>
        <taxon>Bacillati</taxon>
        <taxon>Actinomycetota</taxon>
        <taxon>Actinomycetes</taxon>
        <taxon>Pseudonocardiales</taxon>
        <taxon>Pseudonocardiaceae</taxon>
        <taxon>Amycolatopsis</taxon>
    </lineage>
</organism>
<proteinExistence type="inferred from homology"/>
<evidence type="ECO:0000256" key="4">
    <source>
        <dbReference type="ARBA" id="ARBA00023134"/>
    </source>
</evidence>
<dbReference type="Pfam" id="PF03029">
    <property type="entry name" value="ATP_bind_1"/>
    <property type="match status" value="1"/>
</dbReference>
<comment type="caution">
    <text evidence="5">The sequence shown here is derived from an EMBL/GenBank/DDBJ whole genome shotgun (WGS) entry which is preliminary data.</text>
</comment>
<evidence type="ECO:0000313" key="5">
    <source>
        <dbReference type="EMBL" id="GHF51969.1"/>
    </source>
</evidence>
<sequence>MDSPVRGQLQQPGAAPGFPQYRRNLNAMTLKLLIAGGFGVGKTTMVGSVSEVPPLRTEEALTAASAGVDDLTGVERKTTTTVALDFGRITINPELILYLFGTPGQDRFWFMWDELAIGALGAVVLADTRRLESCFPAVDFFERRGIPFVVGVNCFDDAYRYGTEEVRDAIELDDHVPVLLCDARDRESTKQVLITLIEHVMATKRSLELRLS</sequence>
<keyword evidence="3" id="KW-0378">Hydrolase</keyword>
<dbReference type="SUPFAM" id="SSF52540">
    <property type="entry name" value="P-loop containing nucleoside triphosphate hydrolases"/>
    <property type="match status" value="1"/>
</dbReference>
<reference evidence="5" key="2">
    <citation type="submission" date="2020-09" db="EMBL/GenBank/DDBJ databases">
        <authorList>
            <person name="Sun Q."/>
            <person name="Zhou Y."/>
        </authorList>
    </citation>
    <scope>NUCLEOTIDE SEQUENCE</scope>
    <source>
        <strain evidence="5">CGMCC 4.7679</strain>
    </source>
</reference>
<keyword evidence="4" id="KW-0342">GTP-binding</keyword>